<keyword evidence="7" id="KW-1185">Reference proteome</keyword>
<feature type="domain" description="PPIase FKBP-type" evidence="5">
    <location>
        <begin position="212"/>
        <end position="293"/>
    </location>
</feature>
<comment type="catalytic activity">
    <reaction evidence="1 3 4">
        <text>[protein]-peptidylproline (omega=180) = [protein]-peptidylproline (omega=0)</text>
        <dbReference type="Rhea" id="RHEA:16237"/>
        <dbReference type="Rhea" id="RHEA-COMP:10747"/>
        <dbReference type="Rhea" id="RHEA-COMP:10748"/>
        <dbReference type="ChEBI" id="CHEBI:83833"/>
        <dbReference type="ChEBI" id="CHEBI:83834"/>
        <dbReference type="EC" id="5.2.1.8"/>
    </reaction>
</comment>
<name>A0A7K1YFQ8_9SPHI</name>
<dbReference type="AlphaFoldDB" id="A0A7K1YFQ8"/>
<dbReference type="InterPro" id="IPR046357">
    <property type="entry name" value="PPIase_dom_sf"/>
</dbReference>
<dbReference type="PROSITE" id="PS51257">
    <property type="entry name" value="PROKAR_LIPOPROTEIN"/>
    <property type="match status" value="1"/>
</dbReference>
<evidence type="ECO:0000256" key="3">
    <source>
        <dbReference type="PROSITE-ProRule" id="PRU00277"/>
    </source>
</evidence>
<dbReference type="EC" id="5.2.1.8" evidence="4"/>
<comment type="similarity">
    <text evidence="4">Belongs to the FKBP-type PPIase family.</text>
</comment>
<organism evidence="6 7">
    <name type="scientific">Hufsiella arboris</name>
    <dbReference type="NCBI Taxonomy" id="2695275"/>
    <lineage>
        <taxon>Bacteria</taxon>
        <taxon>Pseudomonadati</taxon>
        <taxon>Bacteroidota</taxon>
        <taxon>Sphingobacteriia</taxon>
        <taxon>Sphingobacteriales</taxon>
        <taxon>Sphingobacteriaceae</taxon>
        <taxon>Hufsiella</taxon>
    </lineage>
</organism>
<dbReference type="EMBL" id="WVHT01000011">
    <property type="protein sequence ID" value="MXV52948.1"/>
    <property type="molecule type" value="Genomic_DNA"/>
</dbReference>
<keyword evidence="3 4" id="KW-0413">Isomerase</keyword>
<dbReference type="Gene3D" id="3.10.50.40">
    <property type="match status" value="2"/>
</dbReference>
<evidence type="ECO:0000313" key="7">
    <source>
        <dbReference type="Proteomes" id="UP000466586"/>
    </source>
</evidence>
<evidence type="ECO:0000256" key="2">
    <source>
        <dbReference type="ARBA" id="ARBA00023110"/>
    </source>
</evidence>
<keyword evidence="2 3" id="KW-0697">Rotamase</keyword>
<dbReference type="Proteomes" id="UP000466586">
    <property type="component" value="Unassembled WGS sequence"/>
</dbReference>
<dbReference type="GO" id="GO:0003755">
    <property type="term" value="F:peptidyl-prolyl cis-trans isomerase activity"/>
    <property type="evidence" value="ECO:0007669"/>
    <property type="project" value="UniProtKB-UniRule"/>
</dbReference>
<comment type="caution">
    <text evidence="6">The sequence shown here is derived from an EMBL/GenBank/DDBJ whole genome shotgun (WGS) entry which is preliminary data.</text>
</comment>
<sequence length="296" mass="32269">MKHFFTRFFLPCVAIVSLYACDKTYDTIQVEDDQQIQTYMQQNNLTGFTKDTSGVYYKVSTPGQGTQMQYSDKIPLVITMRTVDGSISATDTIINHYADFLGYLEKYRLPKGIQIGVKEGLKNRGGVIRLIIPSNLAYGRNGGTTYFGQTVKGNESLDVTVRALDVTGLPAYDDISIKKYMAANNLTGFQPTTTGIYYKIGEVGTGSPIAADSLLTFETTGKLLNGTIFQQPNAVSLPLNTLIPAWQELLPLIKGGGTIRMIVPSKQGYGTAGSSTIPAFSCLDFDIKVTDVAVDD</sequence>
<gene>
    <name evidence="6" type="ORF">GS399_18410</name>
</gene>
<evidence type="ECO:0000256" key="4">
    <source>
        <dbReference type="RuleBase" id="RU003915"/>
    </source>
</evidence>
<accession>A0A7K1YFQ8</accession>
<dbReference type="SUPFAM" id="SSF54534">
    <property type="entry name" value="FKBP-like"/>
    <property type="match status" value="2"/>
</dbReference>
<dbReference type="PROSITE" id="PS50059">
    <property type="entry name" value="FKBP_PPIASE"/>
    <property type="match status" value="1"/>
</dbReference>
<dbReference type="RefSeq" id="WP_160846127.1">
    <property type="nucleotide sequence ID" value="NZ_WVHT01000011.1"/>
</dbReference>
<dbReference type="InterPro" id="IPR001179">
    <property type="entry name" value="PPIase_FKBP_dom"/>
</dbReference>
<protein>
    <recommendedName>
        <fullName evidence="4">Peptidyl-prolyl cis-trans isomerase</fullName>
        <ecNumber evidence="4">5.2.1.8</ecNumber>
    </recommendedName>
</protein>
<evidence type="ECO:0000259" key="5">
    <source>
        <dbReference type="PROSITE" id="PS50059"/>
    </source>
</evidence>
<proteinExistence type="inferred from homology"/>
<evidence type="ECO:0000256" key="1">
    <source>
        <dbReference type="ARBA" id="ARBA00000971"/>
    </source>
</evidence>
<dbReference type="Pfam" id="PF00254">
    <property type="entry name" value="FKBP_C"/>
    <property type="match status" value="1"/>
</dbReference>
<evidence type="ECO:0000313" key="6">
    <source>
        <dbReference type="EMBL" id="MXV52948.1"/>
    </source>
</evidence>
<reference evidence="6 7" key="1">
    <citation type="submission" date="2019-11" db="EMBL/GenBank/DDBJ databases">
        <title>Pedobacter sp. HMF7647 Genome sequencing and assembly.</title>
        <authorList>
            <person name="Kang H."/>
            <person name="Kim H."/>
            <person name="Joh K."/>
        </authorList>
    </citation>
    <scope>NUCLEOTIDE SEQUENCE [LARGE SCALE GENOMIC DNA]</scope>
    <source>
        <strain evidence="6 7">HMF7647</strain>
    </source>
</reference>